<name>H2YP66_CIOSA</name>
<dbReference type="Ensembl" id="ENSCSAVT00000007216.1">
    <property type="protein sequence ID" value="ENSCSAVP00000007124.1"/>
    <property type="gene ID" value="ENSCSAVG00000004255.1"/>
</dbReference>
<sequence length="206" mass="23402">MTTPVSMSYSEWMSNYSMGGARGSKGSNMRVEETVDQSVKRDRGAVQVYNIVYGGTQHSPTDENVFGPVVIEVDDTASLDQQTLPFSSSTENLYGYNINYTNGQLDEYVTYEHETTQFASDVYLNNEDYEETQHNLIDRTYFDHDPEQFVYSMDNGVFITDRVNAPIQIRLDENNFVTDTKDSRTVSEIGVFDNNALMSLKHVNSD</sequence>
<evidence type="ECO:0000313" key="1">
    <source>
        <dbReference type="Ensembl" id="ENSCSAVP00000007124.1"/>
    </source>
</evidence>
<protein>
    <submittedName>
        <fullName evidence="1">Uncharacterized protein</fullName>
    </submittedName>
</protein>
<dbReference type="AlphaFoldDB" id="H2YP66"/>
<reference evidence="1" key="2">
    <citation type="submission" date="2025-08" db="UniProtKB">
        <authorList>
            <consortium name="Ensembl"/>
        </authorList>
    </citation>
    <scope>IDENTIFICATION</scope>
</reference>
<dbReference type="Proteomes" id="UP000007875">
    <property type="component" value="Unassembled WGS sequence"/>
</dbReference>
<evidence type="ECO:0000313" key="2">
    <source>
        <dbReference type="Proteomes" id="UP000007875"/>
    </source>
</evidence>
<accession>H2YP66</accession>
<dbReference type="GeneTree" id="ENSGT00530000067504"/>
<reference evidence="1" key="3">
    <citation type="submission" date="2025-09" db="UniProtKB">
        <authorList>
            <consortium name="Ensembl"/>
        </authorList>
    </citation>
    <scope>IDENTIFICATION</scope>
</reference>
<reference evidence="2" key="1">
    <citation type="submission" date="2003-08" db="EMBL/GenBank/DDBJ databases">
        <authorList>
            <person name="Birren B."/>
            <person name="Nusbaum C."/>
            <person name="Abebe A."/>
            <person name="Abouelleil A."/>
            <person name="Adekoya E."/>
            <person name="Ait-zahra M."/>
            <person name="Allen N."/>
            <person name="Allen T."/>
            <person name="An P."/>
            <person name="Anderson M."/>
            <person name="Anderson S."/>
            <person name="Arachchi H."/>
            <person name="Armbruster J."/>
            <person name="Bachantsang P."/>
            <person name="Baldwin J."/>
            <person name="Barry A."/>
            <person name="Bayul T."/>
            <person name="Blitshsteyn B."/>
            <person name="Bloom T."/>
            <person name="Blye J."/>
            <person name="Boguslavskiy L."/>
            <person name="Borowsky M."/>
            <person name="Boukhgalter B."/>
            <person name="Brunache A."/>
            <person name="Butler J."/>
            <person name="Calixte N."/>
            <person name="Calvo S."/>
            <person name="Camarata J."/>
            <person name="Campo K."/>
            <person name="Chang J."/>
            <person name="Cheshatsang Y."/>
            <person name="Citroen M."/>
            <person name="Collymore A."/>
            <person name="Considine T."/>
            <person name="Cook A."/>
            <person name="Cooke P."/>
            <person name="Corum B."/>
            <person name="Cuomo C."/>
            <person name="David R."/>
            <person name="Dawoe T."/>
            <person name="Degray S."/>
            <person name="Dodge S."/>
            <person name="Dooley K."/>
            <person name="Dorje P."/>
            <person name="Dorjee K."/>
            <person name="Dorris L."/>
            <person name="Duffey N."/>
            <person name="Dupes A."/>
            <person name="Elkins T."/>
            <person name="Engels R."/>
            <person name="Erickson J."/>
            <person name="Farina A."/>
            <person name="Faro S."/>
            <person name="Ferreira P."/>
            <person name="Fischer H."/>
            <person name="Fitzgerald M."/>
            <person name="Foley K."/>
            <person name="Gage D."/>
            <person name="Galagan J."/>
            <person name="Gearin G."/>
            <person name="Gnerre S."/>
            <person name="Gnirke A."/>
            <person name="Goyette A."/>
            <person name="Graham J."/>
            <person name="Grandbois E."/>
            <person name="Gyaltsen K."/>
            <person name="Hafez N."/>
            <person name="Hagopian D."/>
            <person name="Hagos B."/>
            <person name="Hall J."/>
            <person name="Hatcher B."/>
            <person name="Heller A."/>
            <person name="Higgins H."/>
            <person name="Honan T."/>
            <person name="Horn A."/>
            <person name="Houde N."/>
            <person name="Hughes L."/>
            <person name="Hulme W."/>
            <person name="Husby E."/>
            <person name="Iliev I."/>
            <person name="Jaffe D."/>
            <person name="Jones C."/>
            <person name="Kamal M."/>
            <person name="Kamat A."/>
            <person name="Kamvysselis M."/>
            <person name="Karlsson E."/>
            <person name="Kells C."/>
            <person name="Kieu A."/>
            <person name="Kisner P."/>
            <person name="Kodira C."/>
            <person name="Kulbokas E."/>
            <person name="Labutti K."/>
            <person name="Lama D."/>
            <person name="Landers T."/>
            <person name="Leger J."/>
            <person name="Levine S."/>
            <person name="Lewis D."/>
            <person name="Lewis T."/>
            <person name="Lindblad-toh K."/>
            <person name="Liu X."/>
            <person name="Lokyitsang T."/>
            <person name="Lokyitsang Y."/>
            <person name="Lucien O."/>
            <person name="Lui A."/>
            <person name="Ma L.J."/>
            <person name="Mabbitt R."/>
            <person name="Macdonald J."/>
            <person name="Maclean C."/>
            <person name="Major J."/>
            <person name="Manning J."/>
            <person name="Marabella R."/>
            <person name="Maru K."/>
            <person name="Matthews C."/>
            <person name="Mauceli E."/>
            <person name="Mccarthy M."/>
            <person name="Mcdonough S."/>
            <person name="Mcghee T."/>
            <person name="Meldrim J."/>
            <person name="Meneus L."/>
            <person name="Mesirov J."/>
            <person name="Mihalev A."/>
            <person name="Mihova T."/>
            <person name="Mikkelsen T."/>
            <person name="Mlenga V."/>
            <person name="Moru K."/>
            <person name="Mozes J."/>
            <person name="Mulrain L."/>
            <person name="Munson G."/>
            <person name="Naylor J."/>
            <person name="Newes C."/>
            <person name="Nguyen C."/>
            <person name="Nguyen N."/>
            <person name="Nguyen T."/>
            <person name="Nicol R."/>
            <person name="Nielsen C."/>
            <person name="Nizzari M."/>
            <person name="Norbu C."/>
            <person name="Norbu N."/>
            <person name="O'donnell P."/>
            <person name="Okoawo O."/>
            <person name="O'leary S."/>
            <person name="Omotosho B."/>
            <person name="O'neill K."/>
            <person name="Osman S."/>
            <person name="Parker S."/>
            <person name="Perrin D."/>
            <person name="Phunkhang P."/>
            <person name="Piqani B."/>
            <person name="Purcell S."/>
            <person name="Rachupka T."/>
            <person name="Ramasamy U."/>
            <person name="Rameau R."/>
            <person name="Ray V."/>
            <person name="Raymond C."/>
            <person name="Retta R."/>
            <person name="Richardson S."/>
            <person name="Rise C."/>
            <person name="Rodriguez J."/>
            <person name="Rogers J."/>
            <person name="Rogov P."/>
            <person name="Rutman M."/>
            <person name="Schupbach R."/>
            <person name="Seaman C."/>
            <person name="Settipalli S."/>
            <person name="Sharpe T."/>
            <person name="Sheridan J."/>
            <person name="Sherpa N."/>
            <person name="Shi J."/>
            <person name="Smirnov S."/>
            <person name="Smith C."/>
            <person name="Sougnez C."/>
            <person name="Spencer B."/>
            <person name="Stalker J."/>
            <person name="Stange-thomann N."/>
            <person name="Stavropoulos S."/>
            <person name="Stetson K."/>
            <person name="Stone C."/>
            <person name="Stone S."/>
            <person name="Stubbs M."/>
            <person name="Talamas J."/>
            <person name="Tchuinga P."/>
            <person name="Tenzing P."/>
            <person name="Tesfaye S."/>
            <person name="Theodore J."/>
            <person name="Thoulutsang Y."/>
            <person name="Topham K."/>
            <person name="Towey S."/>
            <person name="Tsamla T."/>
            <person name="Tsomo N."/>
            <person name="Vallee D."/>
            <person name="Vassiliev H."/>
            <person name="Venkataraman V."/>
            <person name="Vinson J."/>
            <person name="Vo A."/>
            <person name="Wade C."/>
            <person name="Wang S."/>
            <person name="Wangchuk T."/>
            <person name="Wangdi T."/>
            <person name="Whittaker C."/>
            <person name="Wilkinson J."/>
            <person name="Wu Y."/>
            <person name="Wyman D."/>
            <person name="Yadav S."/>
            <person name="Yang S."/>
            <person name="Yang X."/>
            <person name="Yeager S."/>
            <person name="Yee E."/>
            <person name="Young G."/>
            <person name="Zainoun J."/>
            <person name="Zembeck L."/>
            <person name="Zimmer A."/>
            <person name="Zody M."/>
            <person name="Lander E."/>
        </authorList>
    </citation>
    <scope>NUCLEOTIDE SEQUENCE [LARGE SCALE GENOMIC DNA]</scope>
</reference>
<dbReference type="HOGENOM" id="CLU_1334541_0_0_1"/>
<organism evidence="1 2">
    <name type="scientific">Ciona savignyi</name>
    <name type="common">Pacific transparent sea squirt</name>
    <dbReference type="NCBI Taxonomy" id="51511"/>
    <lineage>
        <taxon>Eukaryota</taxon>
        <taxon>Metazoa</taxon>
        <taxon>Chordata</taxon>
        <taxon>Tunicata</taxon>
        <taxon>Ascidiacea</taxon>
        <taxon>Phlebobranchia</taxon>
        <taxon>Cionidae</taxon>
        <taxon>Ciona</taxon>
    </lineage>
</organism>
<keyword evidence="2" id="KW-1185">Reference proteome</keyword>
<dbReference type="InParanoid" id="H2YP66"/>
<proteinExistence type="predicted"/>